<protein>
    <submittedName>
        <fullName evidence="2">Uncharacterized protein</fullName>
    </submittedName>
</protein>
<organism evidence="2 3">
    <name type="scientific">Crateriforma conspicua</name>
    <dbReference type="NCBI Taxonomy" id="2527996"/>
    <lineage>
        <taxon>Bacteria</taxon>
        <taxon>Pseudomonadati</taxon>
        <taxon>Planctomycetota</taxon>
        <taxon>Planctomycetia</taxon>
        <taxon>Planctomycetales</taxon>
        <taxon>Planctomycetaceae</taxon>
        <taxon>Crateriforma</taxon>
    </lineage>
</organism>
<keyword evidence="1" id="KW-1133">Transmembrane helix</keyword>
<dbReference type="EMBL" id="SJPZ01000003">
    <property type="protein sequence ID" value="TWU61108.1"/>
    <property type="molecule type" value="Genomic_DNA"/>
</dbReference>
<comment type="caution">
    <text evidence="2">The sequence shown here is derived from an EMBL/GenBank/DDBJ whole genome shotgun (WGS) entry which is preliminary data.</text>
</comment>
<name>A0A5C6FKH6_9PLAN</name>
<feature type="transmembrane region" description="Helical" evidence="1">
    <location>
        <begin position="58"/>
        <end position="79"/>
    </location>
</feature>
<evidence type="ECO:0000313" key="2">
    <source>
        <dbReference type="EMBL" id="TWU61108.1"/>
    </source>
</evidence>
<dbReference type="Proteomes" id="UP000316476">
    <property type="component" value="Unassembled WGS sequence"/>
</dbReference>
<keyword evidence="1" id="KW-0812">Transmembrane</keyword>
<dbReference type="AlphaFoldDB" id="A0A5C6FKH6"/>
<feature type="transmembrane region" description="Helical" evidence="1">
    <location>
        <begin position="24"/>
        <end position="46"/>
    </location>
</feature>
<gene>
    <name evidence="2" type="ORF">V7x_54200</name>
</gene>
<accession>A0A5C6FKH6</accession>
<evidence type="ECO:0000256" key="1">
    <source>
        <dbReference type="SAM" id="Phobius"/>
    </source>
</evidence>
<sequence>MGGAMLGVVCVLAYRYPATRTNKLAVVLGAVVGNVNAFFCNQAPLLYWDIPRDHVTSWTHAAITFFFSVVCVFAGFTLVDHVMSFLGRRR</sequence>
<keyword evidence="1" id="KW-0472">Membrane</keyword>
<evidence type="ECO:0000313" key="3">
    <source>
        <dbReference type="Proteomes" id="UP000316476"/>
    </source>
</evidence>
<reference evidence="2 3" key="1">
    <citation type="submission" date="2019-02" db="EMBL/GenBank/DDBJ databases">
        <title>Deep-cultivation of Planctomycetes and their phenomic and genomic characterization uncovers novel biology.</title>
        <authorList>
            <person name="Wiegand S."/>
            <person name="Jogler M."/>
            <person name="Boedeker C."/>
            <person name="Pinto D."/>
            <person name="Vollmers J."/>
            <person name="Rivas-Marin E."/>
            <person name="Kohn T."/>
            <person name="Peeters S.H."/>
            <person name="Heuer A."/>
            <person name="Rast P."/>
            <person name="Oberbeckmann S."/>
            <person name="Bunk B."/>
            <person name="Jeske O."/>
            <person name="Meyerdierks A."/>
            <person name="Storesund J.E."/>
            <person name="Kallscheuer N."/>
            <person name="Luecker S."/>
            <person name="Lage O.M."/>
            <person name="Pohl T."/>
            <person name="Merkel B.J."/>
            <person name="Hornburger P."/>
            <person name="Mueller R.-W."/>
            <person name="Bruemmer F."/>
            <person name="Labrenz M."/>
            <person name="Spormann A.M."/>
            <person name="Op Den Camp H."/>
            <person name="Overmann J."/>
            <person name="Amann R."/>
            <person name="Jetten M.S.M."/>
            <person name="Mascher T."/>
            <person name="Medema M.H."/>
            <person name="Devos D.P."/>
            <person name="Kaster A.-K."/>
            <person name="Ovreas L."/>
            <person name="Rohde M."/>
            <person name="Galperin M.Y."/>
            <person name="Jogler C."/>
        </authorList>
    </citation>
    <scope>NUCLEOTIDE SEQUENCE [LARGE SCALE GENOMIC DNA]</scope>
    <source>
        <strain evidence="2 3">V7</strain>
    </source>
</reference>
<proteinExistence type="predicted"/>